<dbReference type="Proteomes" id="UP001207654">
    <property type="component" value="Unassembled WGS sequence"/>
</dbReference>
<organism evidence="1 2">
    <name type="scientific">Archangium lansingense</name>
    <dbReference type="NCBI Taxonomy" id="2995310"/>
    <lineage>
        <taxon>Bacteria</taxon>
        <taxon>Pseudomonadati</taxon>
        <taxon>Myxococcota</taxon>
        <taxon>Myxococcia</taxon>
        <taxon>Myxococcales</taxon>
        <taxon>Cystobacterineae</taxon>
        <taxon>Archangiaceae</taxon>
        <taxon>Archangium</taxon>
    </lineage>
</organism>
<name>A0ABT4AN62_9BACT</name>
<evidence type="ECO:0000313" key="1">
    <source>
        <dbReference type="EMBL" id="MCY1083113.1"/>
    </source>
</evidence>
<sequence length="155" mass="17366">MILFEDTLWPLLHLKFVGEHTPKQYEQYLIRLEECVRRPGPCITLIDTHAALAVPLSHCRRQAEWCREHEALLREKVLGVAFVVSSTLTRLSLNVVVQLGPMPMPYTFVSHVRAAGEWAADRFSDSGLLLPSVRIRQHFGLRPATASSCVGAAHG</sequence>
<dbReference type="EMBL" id="JAPNKA010000001">
    <property type="protein sequence ID" value="MCY1083113.1"/>
    <property type="molecule type" value="Genomic_DNA"/>
</dbReference>
<proteinExistence type="predicted"/>
<accession>A0ABT4AN62</accession>
<protein>
    <submittedName>
        <fullName evidence="1">Uncharacterized protein</fullName>
    </submittedName>
</protein>
<reference evidence="1 2" key="1">
    <citation type="submission" date="2022-11" db="EMBL/GenBank/DDBJ databases">
        <title>Minimal conservation of predation-associated metabolite biosynthetic gene clusters underscores biosynthetic potential of Myxococcota including descriptions for ten novel species: Archangium lansinium sp. nov., Myxococcus landrumus sp. nov., Nannocystis bai.</title>
        <authorList>
            <person name="Ahearne A."/>
            <person name="Stevens C."/>
            <person name="Phillips K."/>
        </authorList>
    </citation>
    <scope>NUCLEOTIDE SEQUENCE [LARGE SCALE GENOMIC DNA]</scope>
    <source>
        <strain evidence="1 2">MIWBW</strain>
    </source>
</reference>
<comment type="caution">
    <text evidence="1">The sequence shown here is derived from an EMBL/GenBank/DDBJ whole genome shotgun (WGS) entry which is preliminary data.</text>
</comment>
<dbReference type="RefSeq" id="WP_267541657.1">
    <property type="nucleotide sequence ID" value="NZ_JAPNKA010000001.1"/>
</dbReference>
<gene>
    <name evidence="1" type="ORF">OV287_52620</name>
</gene>
<keyword evidence="2" id="KW-1185">Reference proteome</keyword>
<evidence type="ECO:0000313" key="2">
    <source>
        <dbReference type="Proteomes" id="UP001207654"/>
    </source>
</evidence>